<dbReference type="InterPro" id="IPR045851">
    <property type="entry name" value="AMP-bd_C_sf"/>
</dbReference>
<accession>A0A1I1TJ12</accession>
<evidence type="ECO:0000313" key="3">
    <source>
        <dbReference type="Proteomes" id="UP000199400"/>
    </source>
</evidence>
<dbReference type="Proteomes" id="UP000199400">
    <property type="component" value="Unassembled WGS sequence"/>
</dbReference>
<dbReference type="PANTHER" id="PTHR43767">
    <property type="entry name" value="LONG-CHAIN-FATTY-ACID--COA LIGASE"/>
    <property type="match status" value="1"/>
</dbReference>
<name>A0A1I1TJ12_9BACT</name>
<dbReference type="Gene3D" id="3.30.300.30">
    <property type="match status" value="1"/>
</dbReference>
<feature type="domain" description="AMP-dependent synthetase/ligase" evidence="1">
    <location>
        <begin position="14"/>
        <end position="109"/>
    </location>
</feature>
<reference evidence="3" key="1">
    <citation type="submission" date="2016-10" db="EMBL/GenBank/DDBJ databases">
        <authorList>
            <person name="Varghese N."/>
            <person name="Submissions S."/>
        </authorList>
    </citation>
    <scope>NUCLEOTIDE SEQUENCE [LARGE SCALE GENOMIC DNA]</scope>
    <source>
        <strain evidence="3">ATCC 25963</strain>
    </source>
</reference>
<gene>
    <name evidence="2" type="ORF">SAMN02745121_00746</name>
</gene>
<dbReference type="InterPro" id="IPR050237">
    <property type="entry name" value="ATP-dep_AMP-bd_enzyme"/>
</dbReference>
<dbReference type="Pfam" id="PF00501">
    <property type="entry name" value="AMP-binding"/>
    <property type="match status" value="1"/>
</dbReference>
<sequence>MTASDAGQFYRWLEEAVPRAGSQRSLDSQDTTLSRRGLIIRADKRARELAGLKVGAGDVVALSMGNVAEFVILLLAVSKLGAIAMPVDPANGDRSLLAAARRIPIRAVLRRPRGLENSPLEYPEGYTLHSRRKLSGSLLEVDVLEPPTDLREVVPGDTEFILEAVSPNGAVHDIFRSGAHLRWIGETAAARLELGAGTHLACSQAFTSPRFFDAVVLGWLASEARLAMADNPTLESVLPPLGTYERLVVVDLLYSLQRTARALKAAGAERELLAVIPQATIATSHGKLLKQVFGAPPVQLLCLEEIGILGTRVMARGERFEPSPGVELRPGKASDGGHEVLARSPHPVRTRPLLAAGEPGGPVAGETAWIHTGYAGHFNSVGSLGEVPGRTDSLVNLEGRRASLRSIEAAMRKHRRITEAEAEVEYDVDGNPFVHLRYRATGSTALDDLEEFMVAELPPYLVPRQHTRLDPPPPDADDD</sequence>
<dbReference type="Gene3D" id="3.40.50.980">
    <property type="match status" value="1"/>
</dbReference>
<dbReference type="AlphaFoldDB" id="A0A1I1TJ12"/>
<evidence type="ECO:0000259" key="1">
    <source>
        <dbReference type="Pfam" id="PF00501"/>
    </source>
</evidence>
<dbReference type="EMBL" id="FOMX01000002">
    <property type="protein sequence ID" value="SFD58574.1"/>
    <property type="molecule type" value="Genomic_DNA"/>
</dbReference>
<dbReference type="SUPFAM" id="SSF56801">
    <property type="entry name" value="Acetyl-CoA synthetase-like"/>
    <property type="match status" value="1"/>
</dbReference>
<organism evidence="2 3">
    <name type="scientific">Nannocystis exedens</name>
    <dbReference type="NCBI Taxonomy" id="54"/>
    <lineage>
        <taxon>Bacteria</taxon>
        <taxon>Pseudomonadati</taxon>
        <taxon>Myxococcota</taxon>
        <taxon>Polyangia</taxon>
        <taxon>Nannocystales</taxon>
        <taxon>Nannocystaceae</taxon>
        <taxon>Nannocystis</taxon>
    </lineage>
</organism>
<dbReference type="InterPro" id="IPR000873">
    <property type="entry name" value="AMP-dep_synth/lig_dom"/>
</dbReference>
<proteinExistence type="predicted"/>
<keyword evidence="3" id="KW-1185">Reference proteome</keyword>
<keyword evidence="2" id="KW-0436">Ligase</keyword>
<dbReference type="OrthoDB" id="5483897at2"/>
<dbReference type="GO" id="GO:0016878">
    <property type="term" value="F:acid-thiol ligase activity"/>
    <property type="evidence" value="ECO:0007669"/>
    <property type="project" value="UniProtKB-ARBA"/>
</dbReference>
<dbReference type="STRING" id="54.SAMN02745121_00746"/>
<dbReference type="PANTHER" id="PTHR43767:SF1">
    <property type="entry name" value="NONRIBOSOMAL PEPTIDE SYNTHASE PES1 (EUROFUNG)-RELATED"/>
    <property type="match status" value="1"/>
</dbReference>
<protein>
    <submittedName>
        <fullName evidence="2">Acyl-CoA synthetase (AMP-forming)/AMP-acid ligase II</fullName>
    </submittedName>
</protein>
<dbReference type="RefSeq" id="WP_096334050.1">
    <property type="nucleotide sequence ID" value="NZ_FOMX01000002.1"/>
</dbReference>
<evidence type="ECO:0000313" key="2">
    <source>
        <dbReference type="EMBL" id="SFD58574.1"/>
    </source>
</evidence>